<comment type="caution">
    <text evidence="1">The sequence shown here is derived from an EMBL/GenBank/DDBJ whole genome shotgun (WGS) entry which is preliminary data.</text>
</comment>
<name>A0A656GHJ0_PSEA0</name>
<dbReference type="Proteomes" id="UP000003465">
    <property type="component" value="Unassembled WGS sequence"/>
</dbReference>
<accession>A0A656GHJ0</accession>
<evidence type="ECO:0000313" key="2">
    <source>
        <dbReference type="Proteomes" id="UP000003465"/>
    </source>
</evidence>
<feature type="non-terminal residue" evidence="1">
    <location>
        <position position="57"/>
    </location>
</feature>
<organism evidence="1 2">
    <name type="scientific">Pseudomonas amygdali pv. mori str. 301020</name>
    <dbReference type="NCBI Taxonomy" id="629261"/>
    <lineage>
        <taxon>Bacteria</taxon>
        <taxon>Pseudomonadati</taxon>
        <taxon>Pseudomonadota</taxon>
        <taxon>Gammaproteobacteria</taxon>
        <taxon>Pseudomonadales</taxon>
        <taxon>Pseudomonadaceae</taxon>
        <taxon>Pseudomonas</taxon>
        <taxon>Pseudomonas amygdali</taxon>
    </lineage>
</organism>
<protein>
    <submittedName>
        <fullName evidence="1">Uncharacterized protein</fullName>
    </submittedName>
</protein>
<gene>
    <name evidence="1" type="ORF">PSYMO_30658</name>
</gene>
<evidence type="ECO:0000313" key="1">
    <source>
        <dbReference type="EMBL" id="EGH25546.1"/>
    </source>
</evidence>
<reference evidence="1 2" key="1">
    <citation type="journal article" date="2011" name="PLoS Pathog.">
        <title>Dynamic evolution of pathogenicity revealed by sequencing and comparative genomics of 19 Pseudomonas syringae isolates.</title>
        <authorList>
            <person name="Baltrus D.A."/>
            <person name="Nishimura M.T."/>
            <person name="Romanchuk A."/>
            <person name="Chang J.H."/>
            <person name="Mukhtar M.S."/>
            <person name="Cherkis K."/>
            <person name="Roach J."/>
            <person name="Grant S.R."/>
            <person name="Jones C.D."/>
            <person name="Dangl J.L."/>
        </authorList>
    </citation>
    <scope>NUCLEOTIDE SEQUENCE [LARGE SCALE GENOMIC DNA]</scope>
    <source>
        <strain evidence="1 2">301020</strain>
    </source>
</reference>
<sequence length="57" mass="6447">MLVDKITAHLLKVPVIQRFQRRWLWKMGDLAVADRAMAALLGRIVIAEVACQPMSQS</sequence>
<proteinExistence type="predicted"/>
<dbReference type="EMBL" id="AEAG01001408">
    <property type="protein sequence ID" value="EGH25546.1"/>
    <property type="molecule type" value="Genomic_DNA"/>
</dbReference>
<dbReference type="AlphaFoldDB" id="A0A656GHJ0"/>